<name>A0A8T0NF97_PANVG</name>
<feature type="region of interest" description="Disordered" evidence="1">
    <location>
        <begin position="20"/>
        <end position="49"/>
    </location>
</feature>
<evidence type="ECO:0000313" key="2">
    <source>
        <dbReference type="EMBL" id="KAG2547538.1"/>
    </source>
</evidence>
<evidence type="ECO:0000256" key="1">
    <source>
        <dbReference type="SAM" id="MobiDB-lite"/>
    </source>
</evidence>
<gene>
    <name evidence="2" type="ORF">PVAP13_9KG108320</name>
</gene>
<feature type="region of interest" description="Disordered" evidence="1">
    <location>
        <begin position="176"/>
        <end position="234"/>
    </location>
</feature>
<reference evidence="2 3" key="1">
    <citation type="submission" date="2020-05" db="EMBL/GenBank/DDBJ databases">
        <title>WGS assembly of Panicum virgatum.</title>
        <authorList>
            <person name="Lovell J.T."/>
            <person name="Jenkins J."/>
            <person name="Shu S."/>
            <person name="Juenger T.E."/>
            <person name="Schmutz J."/>
        </authorList>
    </citation>
    <scope>NUCLEOTIDE SEQUENCE [LARGE SCALE GENOMIC DNA]</scope>
    <source>
        <strain evidence="3">cv. AP13</strain>
    </source>
</reference>
<comment type="caution">
    <text evidence="2">The sequence shown here is derived from an EMBL/GenBank/DDBJ whole genome shotgun (WGS) entry which is preliminary data.</text>
</comment>
<dbReference type="Proteomes" id="UP000823388">
    <property type="component" value="Chromosome 9K"/>
</dbReference>
<sequence>MVVHCTADCDNSSLILDRSGGATTGASYGGRPRSLGPSSRADPRSGGAWKVPVCRTRGRRWRTAGLGRTVGERRDARGLLGRVLGRPAVQPSASHTPTQVSALWTRGVAELVIHTPHRSPPPLRVGAPPFAAAARRSAVPAGEDPAPRLSPPRRLLLAAPVHLQLQSAPAWLPPADARRIPRGRGRTCSSRRRLLPSSAPMRRAPAFPLPHTRLVTPSSSRARRAPCARRTEAS</sequence>
<dbReference type="EMBL" id="CM029053">
    <property type="protein sequence ID" value="KAG2547538.1"/>
    <property type="molecule type" value="Genomic_DNA"/>
</dbReference>
<feature type="compositionally biased region" description="Basic residues" evidence="1">
    <location>
        <begin position="180"/>
        <end position="194"/>
    </location>
</feature>
<keyword evidence="3" id="KW-1185">Reference proteome</keyword>
<dbReference type="AlphaFoldDB" id="A0A8T0NF97"/>
<accession>A0A8T0NF97</accession>
<organism evidence="2 3">
    <name type="scientific">Panicum virgatum</name>
    <name type="common">Blackwell switchgrass</name>
    <dbReference type="NCBI Taxonomy" id="38727"/>
    <lineage>
        <taxon>Eukaryota</taxon>
        <taxon>Viridiplantae</taxon>
        <taxon>Streptophyta</taxon>
        <taxon>Embryophyta</taxon>
        <taxon>Tracheophyta</taxon>
        <taxon>Spermatophyta</taxon>
        <taxon>Magnoliopsida</taxon>
        <taxon>Liliopsida</taxon>
        <taxon>Poales</taxon>
        <taxon>Poaceae</taxon>
        <taxon>PACMAD clade</taxon>
        <taxon>Panicoideae</taxon>
        <taxon>Panicodae</taxon>
        <taxon>Paniceae</taxon>
        <taxon>Panicinae</taxon>
        <taxon>Panicum</taxon>
        <taxon>Panicum sect. Hiantes</taxon>
    </lineage>
</organism>
<proteinExistence type="predicted"/>
<feature type="compositionally biased region" description="Low complexity" evidence="1">
    <location>
        <begin position="20"/>
        <end position="31"/>
    </location>
</feature>
<evidence type="ECO:0000313" key="3">
    <source>
        <dbReference type="Proteomes" id="UP000823388"/>
    </source>
</evidence>
<protein>
    <submittedName>
        <fullName evidence="2">Uncharacterized protein</fullName>
    </submittedName>
</protein>